<name>A0A8S5LHG5_9CAUD</name>
<reference evidence="1" key="1">
    <citation type="journal article" date="2021" name="Proc. Natl. Acad. Sci. U.S.A.">
        <title>A Catalog of Tens of Thousands of Viruses from Human Metagenomes Reveals Hidden Associations with Chronic Diseases.</title>
        <authorList>
            <person name="Tisza M.J."/>
            <person name="Buck C.B."/>
        </authorList>
    </citation>
    <scope>NUCLEOTIDE SEQUENCE</scope>
    <source>
        <strain evidence="1">Cte0t5</strain>
    </source>
</reference>
<accession>A0A8S5LHG5</accession>
<protein>
    <submittedName>
        <fullName evidence="1">Uncharacterized protein</fullName>
    </submittedName>
</protein>
<dbReference type="EMBL" id="BK014717">
    <property type="protein sequence ID" value="DAD69281.1"/>
    <property type="molecule type" value="Genomic_DNA"/>
</dbReference>
<proteinExistence type="predicted"/>
<evidence type="ECO:0000313" key="1">
    <source>
        <dbReference type="EMBL" id="DAD69281.1"/>
    </source>
</evidence>
<organism evidence="1">
    <name type="scientific">Myoviridae sp. cte0t5</name>
    <dbReference type="NCBI Taxonomy" id="2823549"/>
    <lineage>
        <taxon>Viruses</taxon>
        <taxon>Duplodnaviria</taxon>
        <taxon>Heunggongvirae</taxon>
        <taxon>Uroviricota</taxon>
        <taxon>Caudoviricetes</taxon>
    </lineage>
</organism>
<sequence>MQLRAFYNSPGRYRAPAAGRRHPAWRGLQGLLPDHSLLGVAPPITIGYDGPR</sequence>